<evidence type="ECO:0000313" key="10">
    <source>
        <dbReference type="Proteomes" id="UP000254875"/>
    </source>
</evidence>
<comment type="caution">
    <text evidence="9">The sequence shown here is derived from an EMBL/GenBank/DDBJ whole genome shotgun (WGS) entry which is preliminary data.</text>
</comment>
<dbReference type="InterPro" id="IPR018311">
    <property type="entry name" value="Autoind_synth_CS"/>
</dbReference>
<sequence length="208" mass="22973">MRLLSGRACDLPPVLRNKLFAFRYRVFVEQLGWQLGDGQSRFERDEFDRFDTLYVVGQDARAEVVACARLLPTLRPCLLERHFSDLLAAPLQSAAHVWELSRFAVGRDLPDTDGLTELLAAVLEAAAYCGCDELVGVTFSSLARRFRSQGAEVVSLGPSRILDGRRVEACAMNIHRSLNGLRVRLPVGSKATPPIAEIAGSISEKMET</sequence>
<comment type="similarity">
    <text evidence="7 8">Belongs to the autoinducer synthase family.</text>
</comment>
<proteinExistence type="inferred from homology"/>
<evidence type="ECO:0000256" key="7">
    <source>
        <dbReference type="PROSITE-ProRule" id="PRU00533"/>
    </source>
</evidence>
<reference evidence="10" key="1">
    <citation type="submission" date="2018-05" db="EMBL/GenBank/DDBJ databases">
        <authorList>
            <person name="Feng T."/>
        </authorList>
    </citation>
    <scope>NUCLEOTIDE SEQUENCE [LARGE SCALE GENOMIC DNA]</scope>
    <source>
        <strain evidence="10">S27</strain>
    </source>
</reference>
<evidence type="ECO:0000313" key="9">
    <source>
        <dbReference type="EMBL" id="RDK02749.1"/>
    </source>
</evidence>
<keyword evidence="10" id="KW-1185">Reference proteome</keyword>
<comment type="catalytic activity">
    <reaction evidence="6 8">
        <text>a fatty acyl-[ACP] + S-adenosyl-L-methionine = an N-acyl-L-homoserine lactone + S-methyl-5'-thioadenosine + holo-[ACP] + H(+)</text>
        <dbReference type="Rhea" id="RHEA:10096"/>
        <dbReference type="Rhea" id="RHEA-COMP:9685"/>
        <dbReference type="Rhea" id="RHEA-COMP:14125"/>
        <dbReference type="ChEBI" id="CHEBI:15378"/>
        <dbReference type="ChEBI" id="CHEBI:17509"/>
        <dbReference type="ChEBI" id="CHEBI:55474"/>
        <dbReference type="ChEBI" id="CHEBI:59789"/>
        <dbReference type="ChEBI" id="CHEBI:64479"/>
        <dbReference type="ChEBI" id="CHEBI:138651"/>
        <dbReference type="EC" id="2.3.1.184"/>
    </reaction>
</comment>
<keyword evidence="4 8" id="KW-0949">S-adenosyl-L-methionine</keyword>
<keyword evidence="2 7" id="KW-0673">Quorum sensing</keyword>
<dbReference type="EC" id="2.3.1.184" evidence="1 8"/>
<evidence type="ECO:0000256" key="1">
    <source>
        <dbReference type="ARBA" id="ARBA00012340"/>
    </source>
</evidence>
<dbReference type="PANTHER" id="PTHR39322">
    <property type="entry name" value="ACYL-HOMOSERINE-LACTONE SYNTHASE"/>
    <property type="match status" value="1"/>
</dbReference>
<evidence type="ECO:0000256" key="4">
    <source>
        <dbReference type="ARBA" id="ARBA00022691"/>
    </source>
</evidence>
<dbReference type="PROSITE" id="PS00949">
    <property type="entry name" value="AUTOINDUCER_SYNTH_1"/>
    <property type="match status" value="1"/>
</dbReference>
<evidence type="ECO:0000256" key="2">
    <source>
        <dbReference type="ARBA" id="ARBA00022654"/>
    </source>
</evidence>
<dbReference type="PANTHER" id="PTHR39322:SF1">
    <property type="entry name" value="ISOVALERYL-HOMOSERINE LACTONE SYNTHASE"/>
    <property type="match status" value="1"/>
</dbReference>
<dbReference type="OrthoDB" id="6023281at2"/>
<dbReference type="InterPro" id="IPR001690">
    <property type="entry name" value="Autoind_synthase"/>
</dbReference>
<protein>
    <recommendedName>
        <fullName evidence="1 8">Acyl-homoserine-lactone synthase</fullName>
        <ecNumber evidence="1 8">2.3.1.184</ecNumber>
    </recommendedName>
    <alternativeName>
        <fullName evidence="8">Autoinducer synthesis protein</fullName>
    </alternativeName>
</protein>
<dbReference type="Gene3D" id="3.40.630.30">
    <property type="match status" value="1"/>
</dbReference>
<gene>
    <name evidence="9" type="ORF">DLM46_10885</name>
</gene>
<name>A0A370NAX5_9BURK</name>
<evidence type="ECO:0000256" key="8">
    <source>
        <dbReference type="RuleBase" id="RU361135"/>
    </source>
</evidence>
<evidence type="ECO:0000256" key="5">
    <source>
        <dbReference type="ARBA" id="ARBA00022929"/>
    </source>
</evidence>
<dbReference type="SUPFAM" id="SSF55729">
    <property type="entry name" value="Acyl-CoA N-acyltransferases (Nat)"/>
    <property type="match status" value="1"/>
</dbReference>
<evidence type="ECO:0000256" key="6">
    <source>
        <dbReference type="ARBA" id="ARBA00048576"/>
    </source>
</evidence>
<dbReference type="EMBL" id="QHKS01000006">
    <property type="protein sequence ID" value="RDK02749.1"/>
    <property type="molecule type" value="Genomic_DNA"/>
</dbReference>
<organism evidence="9 10">
    <name type="scientific">Paraburkholderia lacunae</name>
    <dbReference type="NCBI Taxonomy" id="2211104"/>
    <lineage>
        <taxon>Bacteria</taxon>
        <taxon>Pseudomonadati</taxon>
        <taxon>Pseudomonadota</taxon>
        <taxon>Betaproteobacteria</taxon>
        <taxon>Burkholderiales</taxon>
        <taxon>Burkholderiaceae</taxon>
        <taxon>Paraburkholderia</taxon>
    </lineage>
</organism>
<dbReference type="InterPro" id="IPR016181">
    <property type="entry name" value="Acyl_CoA_acyltransferase"/>
</dbReference>
<dbReference type="Proteomes" id="UP000254875">
    <property type="component" value="Unassembled WGS sequence"/>
</dbReference>
<dbReference type="AlphaFoldDB" id="A0A370NAX5"/>
<keyword evidence="5 7" id="KW-0071">Autoinducer synthesis</keyword>
<keyword evidence="3 8" id="KW-0808">Transferase</keyword>
<dbReference type="PRINTS" id="PR01549">
    <property type="entry name" value="AUTOINDCRSYN"/>
</dbReference>
<evidence type="ECO:0000256" key="3">
    <source>
        <dbReference type="ARBA" id="ARBA00022679"/>
    </source>
</evidence>
<accession>A0A370NAX5</accession>
<dbReference type="RefSeq" id="WP_115100778.1">
    <property type="nucleotide sequence ID" value="NZ_QHKS01000006.1"/>
</dbReference>
<dbReference type="Pfam" id="PF00765">
    <property type="entry name" value="Autoind_synth"/>
    <property type="match status" value="1"/>
</dbReference>
<dbReference type="GO" id="GO:0007165">
    <property type="term" value="P:signal transduction"/>
    <property type="evidence" value="ECO:0007669"/>
    <property type="project" value="TreeGrafter"/>
</dbReference>
<dbReference type="GO" id="GO:0061579">
    <property type="term" value="F:N-acyl homoserine lactone synthase activity"/>
    <property type="evidence" value="ECO:0007669"/>
    <property type="project" value="UniProtKB-UniRule"/>
</dbReference>
<dbReference type="GO" id="GO:0009372">
    <property type="term" value="P:quorum sensing"/>
    <property type="evidence" value="ECO:0007669"/>
    <property type="project" value="UniProtKB-UniRule"/>
</dbReference>
<dbReference type="PROSITE" id="PS51187">
    <property type="entry name" value="AUTOINDUCER_SYNTH_2"/>
    <property type="match status" value="1"/>
</dbReference>